<feature type="region of interest" description="Disordered" evidence="3">
    <location>
        <begin position="1839"/>
        <end position="1862"/>
    </location>
</feature>
<dbReference type="Gene3D" id="2.130.10.10">
    <property type="entry name" value="YVTN repeat-like/Quinoprotein amine dehydrogenase"/>
    <property type="match status" value="2"/>
</dbReference>
<keyword evidence="1" id="KW-0853">WD repeat</keyword>
<feature type="region of interest" description="Disordered" evidence="3">
    <location>
        <begin position="612"/>
        <end position="644"/>
    </location>
</feature>
<feature type="compositionally biased region" description="Acidic residues" evidence="3">
    <location>
        <begin position="2276"/>
        <end position="2285"/>
    </location>
</feature>
<evidence type="ECO:0000256" key="3">
    <source>
        <dbReference type="SAM" id="MobiDB-lite"/>
    </source>
</evidence>
<evidence type="ECO:0000256" key="2">
    <source>
        <dbReference type="SAM" id="Coils"/>
    </source>
</evidence>
<feature type="region of interest" description="Disordered" evidence="3">
    <location>
        <begin position="2184"/>
        <end position="2204"/>
    </location>
</feature>
<feature type="region of interest" description="Disordered" evidence="3">
    <location>
        <begin position="2059"/>
        <end position="2099"/>
    </location>
</feature>
<evidence type="ECO:0000313" key="5">
    <source>
        <dbReference type="Proteomes" id="UP001632037"/>
    </source>
</evidence>
<reference evidence="4 5" key="1">
    <citation type="submission" date="2024-09" db="EMBL/GenBank/DDBJ databases">
        <title>Genome sequencing and assembly of Phytophthora oleae, isolate VK10A, causative agent of rot of olive drupes.</title>
        <authorList>
            <person name="Conti Taguali S."/>
            <person name="Riolo M."/>
            <person name="La Spada F."/>
            <person name="Cacciola S.O."/>
            <person name="Dionisio G."/>
        </authorList>
    </citation>
    <scope>NUCLEOTIDE SEQUENCE [LARGE SCALE GENOMIC DNA]</scope>
    <source>
        <strain evidence="4 5">VK10A</strain>
    </source>
</reference>
<name>A0ABD3ETX1_9STRA</name>
<feature type="region of interest" description="Disordered" evidence="3">
    <location>
        <begin position="893"/>
        <end position="934"/>
    </location>
</feature>
<dbReference type="EMBL" id="JBIMZQ010000059">
    <property type="protein sequence ID" value="KAL3657958.1"/>
    <property type="molecule type" value="Genomic_DNA"/>
</dbReference>
<feature type="coiled-coil region" evidence="2">
    <location>
        <begin position="2450"/>
        <end position="2484"/>
    </location>
</feature>
<protein>
    <recommendedName>
        <fullName evidence="6">Calmodulin</fullName>
    </recommendedName>
</protein>
<feature type="region of interest" description="Disordered" evidence="3">
    <location>
        <begin position="1194"/>
        <end position="1292"/>
    </location>
</feature>
<dbReference type="PROSITE" id="PS50082">
    <property type="entry name" value="WD_REPEATS_2"/>
    <property type="match status" value="1"/>
</dbReference>
<feature type="region of interest" description="Disordered" evidence="3">
    <location>
        <begin position="59"/>
        <end position="90"/>
    </location>
</feature>
<feature type="compositionally biased region" description="Low complexity" evidence="3">
    <location>
        <begin position="1842"/>
        <end position="1862"/>
    </location>
</feature>
<sequence length="2902" mass="323340">MRAKETLQLRHQLSASGLSLRAAAYDTKRHHVLSFDSHDLRPHVLRLFSLRRELKSVSLLDQEDEESGSKQAIPSSMSPSGGPQGRNRPSFLDMQQQKRNTEVKGEVVVPTVLLQYSPLLDVFLCVYSKVTRAKGSTKVPKITTHYVLLLEPATLRKLLVYQGPETHSLQCAHYDPITDRLVLASHLTSADGDGMMLPSAPKNVVEILQLLKRPEDRQGLSRGEEPRMLLLIENTRASLRHPDTLTIICGSRGLKEMYGAASDCDSTDTSFLVWRHNQVKFVLVRRVMLRQRITAMVVSPCGDWLLAGSSQGGLRVWNVNGSRTNASSLFTIDAEPFEPSGPSVADAQSQVLSSIEVTTAPMPDSTDKAVALADVIVIVAERDTGVVRHWRFSVERKTFEGDNDASSLGEHRYPRLSLVGYFHTGGKEPIGKGESPGKFKHQDTLGPPLRTLTMCVTIDMGSCFENLLLVVREDIIHVLKVQTVLYVMQEFASIEQAYAVRAFGNQDSCQMISLSSTAACKLRLFPLDENSHQSSSKLLCVTPQASEDSHVCAMETITSSSMQLYFVVLAWSNGIVDVYDILRERHVTQLQDKQLTDQISTLSVVQYHRAAKRKEPSVPDDVDKGGLWSSRSDDNPTTIDTSIDEPNEDVERRIVIIVGTESGKLFGWKTDALWGENFVFQNTTNANVRVQAAHSSHIIQLARFDAVEPGERPLLASVGAGGIIKFWRVPSLKVASYINSVADGYPVSPSSIELLQGEGAGNVKTADFVAVGYEDGRMAVWKIDFKRISFQRLDVSTKHERRVSKICRVSSDIVSSGLVELLSCSVDMTVIQWEILESGTVHEKRYFDIGSAIVDMVLVKEQAVVALAHEVCKFVFAPSSKCDVKYLMKPEAVSSSEAEKRQKSSDDDAILPTNDDYPDTPTTRSLEGATEATPLTQRTVDEYLTLHVPSAVLHLEASSLTAGTGTDSRDQHSDAFNLGSEAADKMSRYTKAGKSTGQLPGSFINDDILRDYLQEYITRHGTGGTMAASRISHLLALRPELPSTKRPGFALAKSLKDLKLTAQARVDAKDALLILKLLFAVSKDSSSSFDAPTMACSLKLKETTSQQARAQRLREKKQARRKPVVTYNVLGEKCVRWEEAPEREKIERNQAPSSPTNSLTIHTPPTPNMRGVSAFEVNSAPESSDFVEPEALRISNSTVNDDNELGTASPRLSSTAEEESEEESEGEEEEEEEGEEEEGEEEEEEEGHENGGDNGDLSKYKEGSAALDEVAAAPTPAPAKKSHKVNRTRRYAYPNGNISSNALVNSIRLSPMFQQLWSKGYCWCSPTPLLLIVWTDNDKAKRTKVSSKCEFCHKRQHTVDLPRVGYAPHFSRQATFDIIVEVYSKLTATAHSSLYKNTRPQKEECSIFSALFEVFLTTYGMRSTVELKLKLFFVSMCHLLPEYDAVAVFGELLGLHKSNIADECDHAPATLVALCVCCYSWLYSRGMVVNGEFFSGRLRGSEWNSYQPSTEVVPATDGTSHWQFVRIEHALLCAQDNLLYPLVSPGFLRNIMLFMQDYGQRAPSRSLRTDSPDFGTENAEARWIEIHRFLRLLVGEWRHQSAEFRVVERLLFIYPQRDAAIEGELLEKLRLLLSCFIFYDHERVGVMAISDFEALLCKLQYLWSVVDPGLSLSDKVFERAIVAIKKRFLDLNHDGLLCYLDFWAMLYIVGLKTRGLIHFHELPSFCRDYRLEVSAELSGMVWNYMQLSCTLLLPKGLQVGKSSMDQKAERQHRRRVGGIHDGTFHFSKTLTGSLSGQELLGTEDTQQHGLYLDGSVPATRQTASTTALDRFRPVSMEYELNSGSSSRRGREPVVVGVRPTGPTPKRAAPLSVSLIGNFETGNVIEARNCAGATSENVRLMNGVPNEQPQGYSNMYIQFPRVAPVRKHVKPNERIQVIRDDPMEDSIEEEAADIYENAVIEEEPEQVEMPPALKTSLTRPLSSKSTVHIPETILIIHEEPVEEVHRPRSATKVVVIPTAETKTPISSAGSRGALIKRASSRSLLRVVSDRLQLEETAAQLEAEKEEQVPSPRQPTPAPTPTPTPREDPPEKDDESLVPSENVFEVEANNVEQPVEPVIDLQEESVTIASAPAEPEPVEVSPEPVEPIIVPVTEELVVENAVEPPVEDEEPPEQVTVTEVVEVDEPLVEQVIPTPRPTPSPVDKPAPVEIPIVTEADATSDVASEEIVSDAEVSSYKPQVLKQDDIQIHHTFRFSQQPTFLRGVVVTNNPYRTAMWNPDDDSESDDSEAGKTSVSKPTGSKAVDMDSVYSSDDENLRNPAQSKSKHSKEDSEATAASHLSPSSSSIPCSSRDLNRLDKLQSLRSRQTGSLEHHFSDDLEAIQDDGDDDQSLIPDAPLLPFRRKRLDEDAERALYGERVVNVLGEGIAFSVEAEAAMEHKWQQFFDDSEAKMFSVMRNDLEKKQTEQREAEERQNKLRKKWQEQRDQDLLKLRHSRQNSTLLMDSKQNDGASAVDASFRLRRIHRESCRQLSEELQFGVSVQRGLEDAKTTQFFHFYYLPEGHGSIITLKMHVLKGDAEVFMSTDTKVPCSTDFMWRSSERLNKDSGEGHRIVLYPHVLVRVAANADKTSLRIGFYLSVVALVPGTSFTLAVMSSGQKMQPSRAIQTVDYLIDRFNMLSRSFEAQSNVPFDSQPAISRRHAVVRRQSFAGDEDDTDCDEERGDIVDTAAESTEVLARRKTKKIDVVDPQELKSFQYLLETLSERKGFGSPRAASILLAGPSEDHLEFVQDEDQRLQEMHRRLSPPKRLEESPDPVAVVTERRLTLQGKRQKLRRVVAARLQQKLAPLRHKSVGSELEKSASTGTLGNIRPVAYSISTLDPLPRSQRLKTTIAPLVRAKSSSVVEN</sequence>
<feature type="repeat" description="WD" evidence="1">
    <location>
        <begin position="293"/>
        <end position="327"/>
    </location>
</feature>
<feature type="compositionally biased region" description="Basic and acidic residues" evidence="3">
    <location>
        <begin position="613"/>
        <end position="624"/>
    </location>
</feature>
<feature type="compositionally biased region" description="Basic and acidic residues" evidence="3">
    <location>
        <begin position="897"/>
        <end position="906"/>
    </location>
</feature>
<feature type="compositionally biased region" description="Basic and acidic residues" evidence="3">
    <location>
        <begin position="1248"/>
        <end position="1262"/>
    </location>
</feature>
<feature type="compositionally biased region" description="Pro residues" evidence="3">
    <location>
        <begin position="2070"/>
        <end position="2082"/>
    </location>
</feature>
<evidence type="ECO:0000313" key="4">
    <source>
        <dbReference type="EMBL" id="KAL3657958.1"/>
    </source>
</evidence>
<dbReference type="Proteomes" id="UP001632037">
    <property type="component" value="Unassembled WGS sequence"/>
</dbReference>
<dbReference type="SUPFAM" id="SSF50978">
    <property type="entry name" value="WD40 repeat-like"/>
    <property type="match status" value="2"/>
</dbReference>
<dbReference type="InterPro" id="IPR018247">
    <property type="entry name" value="EF_Hand_1_Ca_BS"/>
</dbReference>
<dbReference type="InterPro" id="IPR015943">
    <property type="entry name" value="WD40/YVTN_repeat-like_dom_sf"/>
</dbReference>
<accession>A0ABD3ETX1</accession>
<comment type="caution">
    <text evidence="4">The sequence shown here is derived from an EMBL/GenBank/DDBJ whole genome shotgun (WGS) entry which is preliminary data.</text>
</comment>
<feature type="compositionally biased region" description="Acidic residues" evidence="3">
    <location>
        <begin position="1216"/>
        <end position="1247"/>
    </location>
</feature>
<dbReference type="InterPro" id="IPR001680">
    <property type="entry name" value="WD40_rpt"/>
</dbReference>
<feature type="compositionally biased region" description="Polar residues" evidence="3">
    <location>
        <begin position="1150"/>
        <end position="1163"/>
    </location>
</feature>
<dbReference type="PROSITE" id="PS00018">
    <property type="entry name" value="EF_HAND_1"/>
    <property type="match status" value="1"/>
</dbReference>
<feature type="compositionally biased region" description="Low complexity" evidence="3">
    <location>
        <begin position="912"/>
        <end position="923"/>
    </location>
</feature>
<keyword evidence="5" id="KW-1185">Reference proteome</keyword>
<feature type="compositionally biased region" description="Pro residues" evidence="3">
    <location>
        <begin position="2192"/>
        <end position="2202"/>
    </location>
</feature>
<proteinExistence type="predicted"/>
<feature type="region of interest" description="Disordered" evidence="3">
    <location>
        <begin position="2273"/>
        <end position="2349"/>
    </location>
</feature>
<dbReference type="InterPro" id="IPR036322">
    <property type="entry name" value="WD40_repeat_dom_sf"/>
</dbReference>
<feature type="compositionally biased region" description="Basic residues" evidence="3">
    <location>
        <begin position="1280"/>
        <end position="1290"/>
    </location>
</feature>
<feature type="region of interest" description="Disordered" evidence="3">
    <location>
        <begin position="1141"/>
        <end position="1172"/>
    </location>
</feature>
<gene>
    <name evidence="4" type="ORF">V7S43_017163</name>
</gene>
<feature type="compositionally biased region" description="Low complexity" evidence="3">
    <location>
        <begin position="2335"/>
        <end position="2348"/>
    </location>
</feature>
<keyword evidence="2" id="KW-0175">Coiled coil</keyword>
<evidence type="ECO:0000256" key="1">
    <source>
        <dbReference type="PROSITE-ProRule" id="PRU00221"/>
    </source>
</evidence>
<organism evidence="4 5">
    <name type="scientific">Phytophthora oleae</name>
    <dbReference type="NCBI Taxonomy" id="2107226"/>
    <lineage>
        <taxon>Eukaryota</taxon>
        <taxon>Sar</taxon>
        <taxon>Stramenopiles</taxon>
        <taxon>Oomycota</taxon>
        <taxon>Peronosporomycetes</taxon>
        <taxon>Peronosporales</taxon>
        <taxon>Peronosporaceae</taxon>
        <taxon>Phytophthora</taxon>
    </lineage>
</organism>
<evidence type="ECO:0008006" key="6">
    <source>
        <dbReference type="Google" id="ProtNLM"/>
    </source>
</evidence>